<dbReference type="InterPro" id="IPR000421">
    <property type="entry name" value="FA58C"/>
</dbReference>
<evidence type="ECO:0000256" key="3">
    <source>
        <dbReference type="ARBA" id="ARBA00012663"/>
    </source>
</evidence>
<sequence>MRRSARTPRPRHAPAVCLLVASLAAILALAPGSASAEPPGTPPTASRDVARDGTATAASVYTGDPARFAAGHVNDGDLSTRWGSDYARDGVVEPPASDHDPSADWVQVELAEPSPVDHVVIVWETAHAAEYELQVSTDGSRWTTVVDVEDGRGGREVLQVDQPEPVSHVRMQGVRPATGWGYSIWSLEVWDGPAPGSGEAGRILPAPVSQQPGEGPAFQLTAATRISAPDPDAAAVAGLLAEELRPATGFALPVVDDPAGDGDIGLDLVADLPLEEQPGGEQQEEAYVLEATSSGVRIAATSPHGLFNGTRTLRQLLPPEVYGDVLRPGPWPVEPVRVEDHPRYGHRGLMIDPARNFIEVDEVKHIIDDLAAHKGDVLHIHLTDDQGWRLQIDSWPRLTEVGGAMSMPGGRTGFYTQQQFGELVHYAAERFVQVVPEIDMPAHSTAAIAAYPELTCGGGVLCPTSERTYEFIDDVLGEVAALSPGPYLHIGADEAPMAHDDYVGFVRRAEDIVQSHGKTMIGWSPSPGVGLDRETVHHYWQDQSREMTPAWFEARHPVVLSPTQQLYLDYPYPGYDTRRAYSWDPADITDGWTGESLNDHGLRQEDVLGLEAPIWGERMLGGLPDIQHQVYPRLGAVLEKAWSPAGATADAAPLLGRMQTQGARWLFSGTTFYVDPEIDWTGAAAGRVLTLDSGRTVRGDVADLAVPGVDPATLSATIDWGDGSSDPAEVVGGTGSRPALVRLRGEHTYPAHGDHTGTVRVTGPRGLELSATFEARTVPLLAGVAAADEYVEDGSAEVEIELFNSTDRPLRAVVTPAGPDGVRFTPGSRPVAVPSGAVRTVRFTVRSTAPAGPLPLTFAVSTTSGRDQVSLPELSVVVEQPHRDLAAAYDGHGITDDADPGPRWLGGGIDGDGSSFSWQALAEQGVTPGGVVERGGFSFRWPDGGGDPDHVIADGQLVELAGRGRELGLLLTGAYAPVSGTGTLRYSDGSVQEFQLRTPDWHQPGTSEAELVVATGYNNFRDGTQVQRPANVFLQRVPLDPAKTLTHLELPTSDQGGPFHHRVFAVALR</sequence>
<dbReference type="SUPFAM" id="SSF51445">
    <property type="entry name" value="(Trans)glycosidases"/>
    <property type="match status" value="1"/>
</dbReference>
<comment type="catalytic activity">
    <reaction evidence="1">
        <text>Hydrolysis of terminal non-reducing N-acetyl-D-hexosamine residues in N-acetyl-beta-D-hexosaminides.</text>
        <dbReference type="EC" id="3.2.1.52"/>
    </reaction>
</comment>
<dbReference type="AlphaFoldDB" id="A0A6A9UVN9"/>
<dbReference type="GO" id="GO:0005975">
    <property type="term" value="P:carbohydrate metabolic process"/>
    <property type="evidence" value="ECO:0007669"/>
    <property type="project" value="InterPro"/>
</dbReference>
<dbReference type="SUPFAM" id="SSF55545">
    <property type="entry name" value="beta-N-acetylhexosaminidase-like domain"/>
    <property type="match status" value="1"/>
</dbReference>
<dbReference type="Gene3D" id="3.20.20.80">
    <property type="entry name" value="Glycosidases"/>
    <property type="match status" value="1"/>
</dbReference>
<feature type="signal peptide" evidence="8">
    <location>
        <begin position="1"/>
        <end position="36"/>
    </location>
</feature>
<dbReference type="GO" id="GO:0016020">
    <property type="term" value="C:membrane"/>
    <property type="evidence" value="ECO:0007669"/>
    <property type="project" value="TreeGrafter"/>
</dbReference>
<dbReference type="PROSITE" id="PS50022">
    <property type="entry name" value="FA58C_3"/>
    <property type="match status" value="1"/>
</dbReference>
<name>A0A6A9UVN9_9ACTN</name>
<evidence type="ECO:0000313" key="10">
    <source>
        <dbReference type="EMBL" id="MVA75702.1"/>
    </source>
</evidence>
<dbReference type="GO" id="GO:0004563">
    <property type="term" value="F:beta-N-acetylhexosaminidase activity"/>
    <property type="evidence" value="ECO:0007669"/>
    <property type="project" value="UniProtKB-EC"/>
</dbReference>
<evidence type="ECO:0000256" key="1">
    <source>
        <dbReference type="ARBA" id="ARBA00001231"/>
    </source>
</evidence>
<dbReference type="Pfam" id="PF00728">
    <property type="entry name" value="Glyco_hydro_20"/>
    <property type="match status" value="2"/>
</dbReference>
<feature type="domain" description="F5/8 type C" evidence="9">
    <location>
        <begin position="36"/>
        <end position="192"/>
    </location>
</feature>
<dbReference type="PRINTS" id="PR00738">
    <property type="entry name" value="GLHYDRLASE20"/>
</dbReference>
<dbReference type="InterPro" id="IPR015883">
    <property type="entry name" value="Glyco_hydro_20_cat"/>
</dbReference>
<dbReference type="GO" id="GO:0030203">
    <property type="term" value="P:glycosaminoglycan metabolic process"/>
    <property type="evidence" value="ECO:0007669"/>
    <property type="project" value="TreeGrafter"/>
</dbReference>
<dbReference type="InterPro" id="IPR029018">
    <property type="entry name" value="Hex-like_dom2"/>
</dbReference>
<gene>
    <name evidence="10" type="ORF">GC722_06645</name>
</gene>
<dbReference type="Gene3D" id="3.30.379.10">
    <property type="entry name" value="Chitobiase/beta-hexosaminidase domain 2-like"/>
    <property type="match status" value="1"/>
</dbReference>
<evidence type="ECO:0000256" key="5">
    <source>
        <dbReference type="ARBA" id="ARBA00023295"/>
    </source>
</evidence>
<keyword evidence="8" id="KW-0732">Signal</keyword>
<evidence type="ECO:0000313" key="11">
    <source>
        <dbReference type="Proteomes" id="UP000435304"/>
    </source>
</evidence>
<evidence type="ECO:0000256" key="8">
    <source>
        <dbReference type="SAM" id="SignalP"/>
    </source>
</evidence>
<feature type="region of interest" description="Disordered" evidence="7">
    <location>
        <begin position="32"/>
        <end position="53"/>
    </location>
</feature>
<keyword evidence="11" id="KW-1185">Reference proteome</keyword>
<dbReference type="SUPFAM" id="SSF49785">
    <property type="entry name" value="Galactose-binding domain-like"/>
    <property type="match status" value="1"/>
</dbReference>
<evidence type="ECO:0000256" key="4">
    <source>
        <dbReference type="ARBA" id="ARBA00022801"/>
    </source>
</evidence>
<dbReference type="Proteomes" id="UP000435304">
    <property type="component" value="Unassembled WGS sequence"/>
</dbReference>
<dbReference type="Gene3D" id="2.60.120.260">
    <property type="entry name" value="Galactose-binding domain-like"/>
    <property type="match status" value="1"/>
</dbReference>
<dbReference type="EMBL" id="WPCU01000005">
    <property type="protein sequence ID" value="MVA75702.1"/>
    <property type="molecule type" value="Genomic_DNA"/>
</dbReference>
<evidence type="ECO:0000256" key="6">
    <source>
        <dbReference type="PIRSR" id="PIRSR625705-1"/>
    </source>
</evidence>
<keyword evidence="5" id="KW-0326">Glycosidase</keyword>
<organism evidence="10 11">
    <name type="scientific">Auraticoccus cholistanensis</name>
    <dbReference type="NCBI Taxonomy" id="2656650"/>
    <lineage>
        <taxon>Bacteria</taxon>
        <taxon>Bacillati</taxon>
        <taxon>Actinomycetota</taxon>
        <taxon>Actinomycetes</taxon>
        <taxon>Propionibacteriales</taxon>
        <taxon>Propionibacteriaceae</taxon>
        <taxon>Auraticoccus</taxon>
    </lineage>
</organism>
<dbReference type="PANTHER" id="PTHR22600:SF57">
    <property type="entry name" value="BETA-N-ACETYLHEXOSAMINIDASE"/>
    <property type="match status" value="1"/>
</dbReference>
<comment type="similarity">
    <text evidence="2">Belongs to the glycosyl hydrolase 20 family.</text>
</comment>
<proteinExistence type="inferred from homology"/>
<evidence type="ECO:0000256" key="7">
    <source>
        <dbReference type="SAM" id="MobiDB-lite"/>
    </source>
</evidence>
<protein>
    <recommendedName>
        <fullName evidence="3">beta-N-acetylhexosaminidase</fullName>
        <ecNumber evidence="3">3.2.1.52</ecNumber>
    </recommendedName>
</protein>
<dbReference type="EC" id="3.2.1.52" evidence="3"/>
<feature type="chain" id="PRO_5025566926" description="beta-N-acetylhexosaminidase" evidence="8">
    <location>
        <begin position="37"/>
        <end position="1069"/>
    </location>
</feature>
<comment type="caution">
    <text evidence="10">The sequence shown here is derived from an EMBL/GenBank/DDBJ whole genome shotgun (WGS) entry which is preliminary data.</text>
</comment>
<keyword evidence="4 10" id="KW-0378">Hydrolase</keyword>
<accession>A0A6A9UVN9</accession>
<evidence type="ECO:0000256" key="2">
    <source>
        <dbReference type="ARBA" id="ARBA00006285"/>
    </source>
</evidence>
<feature type="active site" description="Proton donor" evidence="6">
    <location>
        <position position="494"/>
    </location>
</feature>
<dbReference type="InterPro" id="IPR025705">
    <property type="entry name" value="Beta_hexosaminidase_sua/sub"/>
</dbReference>
<dbReference type="InterPro" id="IPR008979">
    <property type="entry name" value="Galactose-bd-like_sf"/>
</dbReference>
<dbReference type="Pfam" id="PF02838">
    <property type="entry name" value="Glyco_hydro_20b"/>
    <property type="match status" value="1"/>
</dbReference>
<dbReference type="Pfam" id="PF00754">
    <property type="entry name" value="F5_F8_type_C"/>
    <property type="match status" value="1"/>
</dbReference>
<dbReference type="InterPro" id="IPR015882">
    <property type="entry name" value="HEX_bac_N"/>
</dbReference>
<reference evidence="10 11" key="1">
    <citation type="submission" date="2019-12" db="EMBL/GenBank/DDBJ databases">
        <title>Auraticoccus cholistani sp. nov., an actinomycete isolated from soil of Cholistan desert.</title>
        <authorList>
            <person name="Cheema M.T."/>
        </authorList>
    </citation>
    <scope>NUCLEOTIDE SEQUENCE [LARGE SCALE GENOMIC DNA]</scope>
    <source>
        <strain evidence="10 11">F435</strain>
    </source>
</reference>
<dbReference type="InterPro" id="IPR017853">
    <property type="entry name" value="GH"/>
</dbReference>
<dbReference type="PANTHER" id="PTHR22600">
    <property type="entry name" value="BETA-HEXOSAMINIDASE"/>
    <property type="match status" value="1"/>
</dbReference>
<evidence type="ECO:0000259" key="9">
    <source>
        <dbReference type="PROSITE" id="PS50022"/>
    </source>
</evidence>